<keyword evidence="9" id="KW-1185">Reference proteome</keyword>
<dbReference type="AlphaFoldDB" id="A0A8H8QKA2"/>
<protein>
    <submittedName>
        <fullName evidence="8">Related to aminotriazole resistance protein</fullName>
    </submittedName>
</protein>
<feature type="transmembrane region" description="Helical" evidence="6">
    <location>
        <begin position="422"/>
        <end position="446"/>
    </location>
</feature>
<feature type="transmembrane region" description="Helical" evidence="6">
    <location>
        <begin position="364"/>
        <end position="385"/>
    </location>
</feature>
<dbReference type="InterPro" id="IPR020846">
    <property type="entry name" value="MFS_dom"/>
</dbReference>
<feature type="transmembrane region" description="Helical" evidence="6">
    <location>
        <begin position="138"/>
        <end position="160"/>
    </location>
</feature>
<feature type="transmembrane region" description="Helical" evidence="6">
    <location>
        <begin position="574"/>
        <end position="596"/>
    </location>
</feature>
<evidence type="ECO:0000313" key="8">
    <source>
        <dbReference type="EMBL" id="SYW77899.1"/>
    </source>
</evidence>
<evidence type="ECO:0000256" key="1">
    <source>
        <dbReference type="ARBA" id="ARBA00004141"/>
    </source>
</evidence>
<feature type="transmembrane region" description="Helical" evidence="6">
    <location>
        <begin position="295"/>
        <end position="314"/>
    </location>
</feature>
<feature type="transmembrane region" description="Helical" evidence="6">
    <location>
        <begin position="199"/>
        <end position="221"/>
    </location>
</feature>
<sequence>MSSSSTSVTEVEPHPSNPQSSKRLYNAGTLGTIRQLVGVAALCCAMLLTQSALGQTVVPIRDIARTFNVLSSDAQQSWFAASFSLTVGTFVLPAGRVGDVVGHKPIVVLGYLILTLFSLLAGLSHYTGSYIFFDVCRAMQGIGCAVLLPNSLAILGRVFAPGTYAKHLSFSFFAATAPNGFLVGALFSTLMSMNRRMGWWWGFYVMAIAAALLAGLCLWVLPSEEEMKAVSALWKLDNKEQQGEVAATNEAASVGGKKDALWKRLDLFGTITGVVGLVLFNFAFNQALVVGWETVYVYVLLIVGVIFIAIFIWGQGKALYPLLPTSVFHLSGCLILLSLAFGWASFGIWVFYLNLFEQNIRKYTPIFTLLTFVPAGVAGIIAAFSSAQILGRTSPPFVMLLSLLAFCIGICIAGNAPVHTEALPYISSAIMPFGMDMSFPAASIILSDFLPTHQQGAASSIVNTVVNYSVALGLGFAGVVETHVNDGGRNTLKGYRGAFYMGMGFAGAGVATRLPLPRQNISPADDEEKKLGIMMKLLNLVNLAALICVITRYSRTKCTNCQAEMFNPSLPVQTKVAAVVYIALLLTISLLAVVGFEGV</sequence>
<dbReference type="InterPro" id="IPR036259">
    <property type="entry name" value="MFS_trans_sf"/>
</dbReference>
<feature type="transmembrane region" description="Helical" evidence="6">
    <location>
        <begin position="172"/>
        <end position="193"/>
    </location>
</feature>
<feature type="transmembrane region" description="Helical" evidence="6">
    <location>
        <begin position="267"/>
        <end position="289"/>
    </location>
</feature>
<dbReference type="InterPro" id="IPR011701">
    <property type="entry name" value="MFS"/>
</dbReference>
<dbReference type="GO" id="GO:0016020">
    <property type="term" value="C:membrane"/>
    <property type="evidence" value="ECO:0007669"/>
    <property type="project" value="UniProtKB-SubCell"/>
</dbReference>
<comment type="subcellular location">
    <subcellularLocation>
        <location evidence="1">Membrane</location>
        <topology evidence="1">Multi-pass membrane protein</topology>
    </subcellularLocation>
</comment>
<gene>
    <name evidence="8" type="ORF">UBRO2_02091</name>
</gene>
<dbReference type="EMBL" id="ULHB01000030">
    <property type="protein sequence ID" value="SYW77899.1"/>
    <property type="molecule type" value="Genomic_DNA"/>
</dbReference>
<feature type="transmembrane region" description="Helical" evidence="6">
    <location>
        <begin position="78"/>
        <end position="94"/>
    </location>
</feature>
<evidence type="ECO:0000256" key="3">
    <source>
        <dbReference type="ARBA" id="ARBA00022989"/>
    </source>
</evidence>
<feature type="transmembrane region" description="Helical" evidence="6">
    <location>
        <begin position="497"/>
        <end position="516"/>
    </location>
</feature>
<dbReference type="PROSITE" id="PS50850">
    <property type="entry name" value="MFS"/>
    <property type="match status" value="1"/>
</dbReference>
<dbReference type="SUPFAM" id="SSF103473">
    <property type="entry name" value="MFS general substrate transporter"/>
    <property type="match status" value="1"/>
</dbReference>
<accession>A0A8H8QKA2</accession>
<feature type="domain" description="Major facilitator superfamily (MFS) profile" evidence="7">
    <location>
        <begin position="24"/>
        <end position="521"/>
    </location>
</feature>
<dbReference type="CDD" id="cd17476">
    <property type="entry name" value="MFS_Amf1_MDR_like"/>
    <property type="match status" value="1"/>
</dbReference>
<feature type="transmembrane region" description="Helical" evidence="6">
    <location>
        <begin position="326"/>
        <end position="352"/>
    </location>
</feature>
<feature type="compositionally biased region" description="Low complexity" evidence="5">
    <location>
        <begin position="1"/>
        <end position="10"/>
    </location>
</feature>
<feature type="transmembrane region" description="Helical" evidence="6">
    <location>
        <begin position="537"/>
        <end position="554"/>
    </location>
</feature>
<keyword evidence="4 6" id="KW-0472">Membrane</keyword>
<feature type="transmembrane region" description="Helical" evidence="6">
    <location>
        <begin position="397"/>
        <end position="416"/>
    </location>
</feature>
<dbReference type="GO" id="GO:0022857">
    <property type="term" value="F:transmembrane transporter activity"/>
    <property type="evidence" value="ECO:0007669"/>
    <property type="project" value="InterPro"/>
</dbReference>
<dbReference type="Pfam" id="PF07690">
    <property type="entry name" value="MFS_1"/>
    <property type="match status" value="1"/>
</dbReference>
<reference evidence="8" key="1">
    <citation type="submission" date="2018-08" db="EMBL/GenBank/DDBJ databases">
        <authorList>
            <person name="Guldener U."/>
        </authorList>
    </citation>
    <scope>NUCLEOTIDE SEQUENCE</scope>
    <source>
        <strain evidence="8">UB2</strain>
    </source>
</reference>
<name>A0A8H8QKA2_9BASI</name>
<comment type="caution">
    <text evidence="8">The sequence shown here is derived from an EMBL/GenBank/DDBJ whole genome shotgun (WGS) entry which is preliminary data.</text>
</comment>
<evidence type="ECO:0000256" key="2">
    <source>
        <dbReference type="ARBA" id="ARBA00022692"/>
    </source>
</evidence>
<evidence type="ECO:0000256" key="4">
    <source>
        <dbReference type="ARBA" id="ARBA00023136"/>
    </source>
</evidence>
<feature type="region of interest" description="Disordered" evidence="5">
    <location>
        <begin position="1"/>
        <end position="21"/>
    </location>
</feature>
<dbReference type="PANTHER" id="PTHR42718">
    <property type="entry name" value="MAJOR FACILITATOR SUPERFAMILY MULTIDRUG TRANSPORTER MFSC"/>
    <property type="match status" value="1"/>
</dbReference>
<feature type="transmembrane region" description="Helical" evidence="6">
    <location>
        <begin position="36"/>
        <end position="58"/>
    </location>
</feature>
<evidence type="ECO:0000256" key="5">
    <source>
        <dbReference type="SAM" id="MobiDB-lite"/>
    </source>
</evidence>
<dbReference type="Proteomes" id="UP000658997">
    <property type="component" value="Unassembled WGS sequence"/>
</dbReference>
<feature type="transmembrane region" description="Helical" evidence="6">
    <location>
        <begin position="106"/>
        <end position="126"/>
    </location>
</feature>
<dbReference type="PANTHER" id="PTHR42718:SF1">
    <property type="entry name" value="LOW AFFINITY AMMONIUM TRANSPORTER"/>
    <property type="match status" value="1"/>
</dbReference>
<evidence type="ECO:0000256" key="6">
    <source>
        <dbReference type="SAM" id="Phobius"/>
    </source>
</evidence>
<proteinExistence type="predicted"/>
<evidence type="ECO:0000259" key="7">
    <source>
        <dbReference type="PROSITE" id="PS50850"/>
    </source>
</evidence>
<keyword evidence="2 6" id="KW-0812">Transmembrane</keyword>
<feature type="transmembrane region" description="Helical" evidence="6">
    <location>
        <begin position="458"/>
        <end position="477"/>
    </location>
</feature>
<dbReference type="Gene3D" id="1.20.1250.20">
    <property type="entry name" value="MFS general substrate transporter like domains"/>
    <property type="match status" value="2"/>
</dbReference>
<evidence type="ECO:0000313" key="9">
    <source>
        <dbReference type="Proteomes" id="UP000658997"/>
    </source>
</evidence>
<organism evidence="8 9">
    <name type="scientific">Ustilago bromivora</name>
    <dbReference type="NCBI Taxonomy" id="307758"/>
    <lineage>
        <taxon>Eukaryota</taxon>
        <taxon>Fungi</taxon>
        <taxon>Dikarya</taxon>
        <taxon>Basidiomycota</taxon>
        <taxon>Ustilaginomycotina</taxon>
        <taxon>Ustilaginomycetes</taxon>
        <taxon>Ustilaginales</taxon>
        <taxon>Ustilaginaceae</taxon>
        <taxon>Ustilago</taxon>
    </lineage>
</organism>
<keyword evidence="3 6" id="KW-1133">Transmembrane helix</keyword>